<dbReference type="NCBIfam" id="NF004363">
    <property type="entry name" value="PRK05738.2-4"/>
    <property type="match status" value="1"/>
</dbReference>
<dbReference type="RefSeq" id="WP_154461409.1">
    <property type="nucleotide sequence ID" value="NZ_JAQYTQ010000023.1"/>
</dbReference>
<dbReference type="EMBL" id="VUMM01000027">
    <property type="protein sequence ID" value="MSS02320.1"/>
    <property type="molecule type" value="Genomic_DNA"/>
</dbReference>
<dbReference type="AlphaFoldDB" id="A0A7X2N4G7"/>
<protein>
    <recommendedName>
        <fullName evidence="6">Large ribosomal subunit protein uL23</fullName>
    </recommendedName>
</protein>
<dbReference type="HAMAP" id="MF_01369_B">
    <property type="entry name" value="Ribosomal_uL23_B"/>
    <property type="match status" value="1"/>
</dbReference>
<dbReference type="GO" id="GO:0005840">
    <property type="term" value="C:ribosome"/>
    <property type="evidence" value="ECO:0007669"/>
    <property type="project" value="UniProtKB-KW"/>
</dbReference>
<dbReference type="GO" id="GO:0003735">
    <property type="term" value="F:structural constituent of ribosome"/>
    <property type="evidence" value="ECO:0007669"/>
    <property type="project" value="InterPro"/>
</dbReference>
<evidence type="ECO:0000313" key="7">
    <source>
        <dbReference type="EMBL" id="MSS02320.1"/>
    </source>
</evidence>
<evidence type="ECO:0000256" key="5">
    <source>
        <dbReference type="ARBA" id="ARBA00023274"/>
    </source>
</evidence>
<dbReference type="PANTHER" id="PTHR11620">
    <property type="entry name" value="60S RIBOSOMAL PROTEIN L23A"/>
    <property type="match status" value="1"/>
</dbReference>
<dbReference type="Proteomes" id="UP000470082">
    <property type="component" value="Unassembled WGS sequence"/>
</dbReference>
<comment type="function">
    <text evidence="6">One of the early assembly proteins it binds 23S rRNA. One of the proteins that surrounds the polypeptide exit tunnel on the outside of the ribosome. Forms the main docking site for trigger factor binding to the ribosome.</text>
</comment>
<sequence length="97" mass="11187">MKDYRDVIIRPIVTEKSMKLMAEDNKYTFEVAKGTNKIEIRQAVEAIWNVKVEKVNTSNSRQLEKRVGRYMAKVPAVHKAVVKLKEGYSIELFGEAE</sequence>
<accession>A0A7X2N4G7</accession>
<dbReference type="GO" id="GO:1990904">
    <property type="term" value="C:ribonucleoprotein complex"/>
    <property type="evidence" value="ECO:0007669"/>
    <property type="project" value="UniProtKB-KW"/>
</dbReference>
<dbReference type="FunFam" id="3.30.70.330:FF:000001">
    <property type="entry name" value="50S ribosomal protein L23"/>
    <property type="match status" value="1"/>
</dbReference>
<gene>
    <name evidence="6" type="primary">rplW</name>
    <name evidence="7" type="ORF">FYJ50_09510</name>
</gene>
<evidence type="ECO:0000313" key="8">
    <source>
        <dbReference type="Proteomes" id="UP000470082"/>
    </source>
</evidence>
<proteinExistence type="inferred from homology"/>
<comment type="subunit">
    <text evidence="6">Part of the 50S ribosomal subunit. Contacts protein L29, and trigger factor when it is bound to the ribosome.</text>
</comment>
<dbReference type="SUPFAM" id="SSF54189">
    <property type="entry name" value="Ribosomal proteins S24e, L23 and L15e"/>
    <property type="match status" value="1"/>
</dbReference>
<evidence type="ECO:0000256" key="3">
    <source>
        <dbReference type="ARBA" id="ARBA00022884"/>
    </source>
</evidence>
<comment type="caution">
    <text evidence="7">The sequence shown here is derived from an EMBL/GenBank/DDBJ whole genome shotgun (WGS) entry which is preliminary data.</text>
</comment>
<reference evidence="7 8" key="1">
    <citation type="submission" date="2019-08" db="EMBL/GenBank/DDBJ databases">
        <title>In-depth cultivation of the pig gut microbiome towards novel bacterial diversity and tailored functional studies.</title>
        <authorList>
            <person name="Wylensek D."/>
            <person name="Hitch T.C.A."/>
            <person name="Clavel T."/>
        </authorList>
    </citation>
    <scope>NUCLEOTIDE SEQUENCE [LARGE SCALE GENOMIC DNA]</scope>
    <source>
        <strain evidence="7 8">LKV-178-WT-2G</strain>
    </source>
</reference>
<dbReference type="GO" id="GO:0019843">
    <property type="term" value="F:rRNA binding"/>
    <property type="evidence" value="ECO:0007669"/>
    <property type="project" value="UniProtKB-UniRule"/>
</dbReference>
<organism evidence="7 8">
    <name type="scientific">Floccifex porci</name>
    <dbReference type="NCBI Taxonomy" id="2606629"/>
    <lineage>
        <taxon>Bacteria</taxon>
        <taxon>Bacillati</taxon>
        <taxon>Bacillota</taxon>
        <taxon>Erysipelotrichia</taxon>
        <taxon>Erysipelotrichales</taxon>
        <taxon>Erysipelotrichaceae</taxon>
        <taxon>Floccifex</taxon>
    </lineage>
</organism>
<dbReference type="InterPro" id="IPR013025">
    <property type="entry name" value="Ribosomal_uL23-like"/>
</dbReference>
<comment type="similarity">
    <text evidence="1 6">Belongs to the universal ribosomal protein uL23 family.</text>
</comment>
<dbReference type="Pfam" id="PF00276">
    <property type="entry name" value="Ribosomal_L23"/>
    <property type="match status" value="1"/>
</dbReference>
<evidence type="ECO:0000256" key="6">
    <source>
        <dbReference type="HAMAP-Rule" id="MF_01369"/>
    </source>
</evidence>
<evidence type="ECO:0000256" key="2">
    <source>
        <dbReference type="ARBA" id="ARBA00022730"/>
    </source>
</evidence>
<evidence type="ECO:0000256" key="4">
    <source>
        <dbReference type="ARBA" id="ARBA00022980"/>
    </source>
</evidence>
<keyword evidence="2 6" id="KW-0699">rRNA-binding</keyword>
<keyword evidence="8" id="KW-1185">Reference proteome</keyword>
<dbReference type="InterPro" id="IPR012678">
    <property type="entry name" value="Ribosomal_uL23/eL15/eS24_sf"/>
</dbReference>
<dbReference type="InterPro" id="IPR012677">
    <property type="entry name" value="Nucleotide-bd_a/b_plait_sf"/>
</dbReference>
<keyword evidence="5 6" id="KW-0687">Ribonucleoprotein</keyword>
<evidence type="ECO:0000256" key="1">
    <source>
        <dbReference type="ARBA" id="ARBA00006700"/>
    </source>
</evidence>
<dbReference type="GO" id="GO:0006412">
    <property type="term" value="P:translation"/>
    <property type="evidence" value="ECO:0007669"/>
    <property type="project" value="UniProtKB-UniRule"/>
</dbReference>
<dbReference type="Gene3D" id="3.30.70.330">
    <property type="match status" value="1"/>
</dbReference>
<name>A0A7X2N4G7_9FIRM</name>
<keyword evidence="4 6" id="KW-0689">Ribosomal protein</keyword>
<keyword evidence="3 6" id="KW-0694">RNA-binding</keyword>